<comment type="similarity">
    <text evidence="1">Belongs to the peptidase C1 family.</text>
</comment>
<proteinExistence type="inferred from homology"/>
<evidence type="ECO:0000256" key="8">
    <source>
        <dbReference type="ARBA" id="ARBA00023180"/>
    </source>
</evidence>
<dbReference type="InterPro" id="IPR025661">
    <property type="entry name" value="Pept_asp_AS"/>
</dbReference>
<keyword evidence="3 9" id="KW-0732">Signal</keyword>
<evidence type="ECO:0000256" key="7">
    <source>
        <dbReference type="ARBA" id="ARBA00023157"/>
    </source>
</evidence>
<feature type="chain" id="PRO_5043575577" evidence="9">
    <location>
        <begin position="22"/>
        <end position="376"/>
    </location>
</feature>
<dbReference type="PROSITE" id="PS00639">
    <property type="entry name" value="THIOL_PROTEASE_HIS"/>
    <property type="match status" value="1"/>
</dbReference>
<dbReference type="GO" id="GO:0008234">
    <property type="term" value="F:cysteine-type peptidase activity"/>
    <property type="evidence" value="ECO:0007669"/>
    <property type="project" value="UniProtKB-KW"/>
</dbReference>
<evidence type="ECO:0000259" key="11">
    <source>
        <dbReference type="SMART" id="SM00848"/>
    </source>
</evidence>
<keyword evidence="8" id="KW-0325">Glycoprotein</keyword>
<evidence type="ECO:0000256" key="2">
    <source>
        <dbReference type="ARBA" id="ARBA00022670"/>
    </source>
</evidence>
<keyword evidence="4" id="KW-0378">Hydrolase</keyword>
<keyword evidence="7" id="KW-1015">Disulfide bond</keyword>
<evidence type="ECO:0000256" key="9">
    <source>
        <dbReference type="SAM" id="SignalP"/>
    </source>
</evidence>
<name>A0AAW0LDL4_QUESU</name>
<dbReference type="PANTHER" id="PTHR12411">
    <property type="entry name" value="CYSTEINE PROTEASE FAMILY C1-RELATED"/>
    <property type="match status" value="1"/>
</dbReference>
<evidence type="ECO:0000256" key="3">
    <source>
        <dbReference type="ARBA" id="ARBA00022729"/>
    </source>
</evidence>
<dbReference type="InterPro" id="IPR013128">
    <property type="entry name" value="Peptidase_C1A"/>
</dbReference>
<evidence type="ECO:0000256" key="4">
    <source>
        <dbReference type="ARBA" id="ARBA00022801"/>
    </source>
</evidence>
<dbReference type="PROSITE" id="PS00640">
    <property type="entry name" value="THIOL_PROTEASE_ASN"/>
    <property type="match status" value="1"/>
</dbReference>
<dbReference type="InterPro" id="IPR039417">
    <property type="entry name" value="Peptidase_C1A_papain-like"/>
</dbReference>
<gene>
    <name evidence="12" type="primary">RD19A_2</name>
    <name evidence="12" type="ORF">CFP56_002279</name>
</gene>
<dbReference type="SMART" id="SM00645">
    <property type="entry name" value="Pept_C1"/>
    <property type="match status" value="1"/>
</dbReference>
<sequence length="376" mass="41033">MDNRFSLFLISALLLISATTSLPENSDDALIRQVVDADAGVGETLSDDPLLGAEHHFTLFKKKYGKSYANQEEHAFRFKVFQKNLKRARRHQRMDPSAIHGVTQFSDLTRSEFKRTVLGLRGSRRLRLPTDANTAPILPTEGLPEDFDWRDHGAVTEVKNQGSCGSCWSFSATGALEGANYLATGKLVSLSEQQLVDCDHEVCDPEEAGACDSGCNGGLMNSAFEYTLKAGGLMKEKDYPYTGTDRGTCKFDKSKIAAAVSNFSVVSLDEDQIAANLVKNGPLAVAINAVFMQTYVGGVSCPYICSKRLDHGVLLVGYGSSGYAPVRMKEKPYWIIKNSWGESWGESGFYKICRGRNICGVDSMVSTVAAVQTTAQ</sequence>
<keyword evidence="5" id="KW-0788">Thiol protease</keyword>
<accession>A0AAW0LDL4</accession>
<dbReference type="PRINTS" id="PR00705">
    <property type="entry name" value="PAPAIN"/>
</dbReference>
<dbReference type="InterPro" id="IPR038765">
    <property type="entry name" value="Papain-like_cys_pep_sf"/>
</dbReference>
<keyword evidence="6" id="KW-0865">Zymogen</keyword>
<reference evidence="12 13" key="1">
    <citation type="journal article" date="2018" name="Sci. Data">
        <title>The draft genome sequence of cork oak.</title>
        <authorList>
            <person name="Ramos A.M."/>
            <person name="Usie A."/>
            <person name="Barbosa P."/>
            <person name="Barros P.M."/>
            <person name="Capote T."/>
            <person name="Chaves I."/>
            <person name="Simoes F."/>
            <person name="Abreu I."/>
            <person name="Carrasquinho I."/>
            <person name="Faro C."/>
            <person name="Guimaraes J.B."/>
            <person name="Mendonca D."/>
            <person name="Nobrega F."/>
            <person name="Rodrigues L."/>
            <person name="Saibo N.J.M."/>
            <person name="Varela M.C."/>
            <person name="Egas C."/>
            <person name="Matos J."/>
            <person name="Miguel C.M."/>
            <person name="Oliveira M.M."/>
            <person name="Ricardo C.P."/>
            <person name="Goncalves S."/>
        </authorList>
    </citation>
    <scope>NUCLEOTIDE SEQUENCE [LARGE SCALE GENOMIC DNA]</scope>
    <source>
        <strain evidence="13">cv. HL8</strain>
    </source>
</reference>
<dbReference type="AlphaFoldDB" id="A0AAW0LDL4"/>
<dbReference type="GO" id="GO:0000323">
    <property type="term" value="C:lytic vacuole"/>
    <property type="evidence" value="ECO:0007669"/>
    <property type="project" value="UniProtKB-ARBA"/>
</dbReference>
<protein>
    <submittedName>
        <fullName evidence="12">Cysteine protease rd19a</fullName>
    </submittedName>
</protein>
<dbReference type="InterPro" id="IPR025660">
    <property type="entry name" value="Pept_his_AS"/>
</dbReference>
<dbReference type="Proteomes" id="UP000237347">
    <property type="component" value="Unassembled WGS sequence"/>
</dbReference>
<dbReference type="SMART" id="SM00848">
    <property type="entry name" value="Inhibitor_I29"/>
    <property type="match status" value="1"/>
</dbReference>
<dbReference type="InterPro" id="IPR000169">
    <property type="entry name" value="Pept_cys_AS"/>
</dbReference>
<dbReference type="InterPro" id="IPR013201">
    <property type="entry name" value="Prot_inhib_I29"/>
</dbReference>
<evidence type="ECO:0000256" key="6">
    <source>
        <dbReference type="ARBA" id="ARBA00023145"/>
    </source>
</evidence>
<dbReference type="Pfam" id="PF00112">
    <property type="entry name" value="Peptidase_C1"/>
    <property type="match status" value="1"/>
</dbReference>
<keyword evidence="2 12" id="KW-0645">Protease</keyword>
<evidence type="ECO:0000259" key="10">
    <source>
        <dbReference type="SMART" id="SM00645"/>
    </source>
</evidence>
<feature type="signal peptide" evidence="9">
    <location>
        <begin position="1"/>
        <end position="21"/>
    </location>
</feature>
<comment type="caution">
    <text evidence="12">The sequence shown here is derived from an EMBL/GenBank/DDBJ whole genome shotgun (WGS) entry which is preliminary data.</text>
</comment>
<dbReference type="GO" id="GO:0006508">
    <property type="term" value="P:proteolysis"/>
    <property type="evidence" value="ECO:0007669"/>
    <property type="project" value="UniProtKB-KW"/>
</dbReference>
<evidence type="ECO:0000313" key="12">
    <source>
        <dbReference type="EMBL" id="KAK7849798.1"/>
    </source>
</evidence>
<dbReference type="FunFam" id="3.90.70.10:FF:000057">
    <property type="entry name" value="Cysteine protease RD19A"/>
    <property type="match status" value="1"/>
</dbReference>
<dbReference type="EMBL" id="PKMF04000108">
    <property type="protein sequence ID" value="KAK7849798.1"/>
    <property type="molecule type" value="Genomic_DNA"/>
</dbReference>
<organism evidence="12 13">
    <name type="scientific">Quercus suber</name>
    <name type="common">Cork oak</name>
    <dbReference type="NCBI Taxonomy" id="58331"/>
    <lineage>
        <taxon>Eukaryota</taxon>
        <taxon>Viridiplantae</taxon>
        <taxon>Streptophyta</taxon>
        <taxon>Embryophyta</taxon>
        <taxon>Tracheophyta</taxon>
        <taxon>Spermatophyta</taxon>
        <taxon>Magnoliopsida</taxon>
        <taxon>eudicotyledons</taxon>
        <taxon>Gunneridae</taxon>
        <taxon>Pentapetalae</taxon>
        <taxon>rosids</taxon>
        <taxon>fabids</taxon>
        <taxon>Fagales</taxon>
        <taxon>Fagaceae</taxon>
        <taxon>Quercus</taxon>
    </lineage>
</organism>
<dbReference type="CDD" id="cd02248">
    <property type="entry name" value="Peptidase_C1A"/>
    <property type="match status" value="1"/>
</dbReference>
<dbReference type="Pfam" id="PF08246">
    <property type="entry name" value="Inhibitor_I29"/>
    <property type="match status" value="1"/>
</dbReference>
<evidence type="ECO:0000313" key="13">
    <source>
        <dbReference type="Proteomes" id="UP000237347"/>
    </source>
</evidence>
<dbReference type="PROSITE" id="PS00139">
    <property type="entry name" value="THIOL_PROTEASE_CYS"/>
    <property type="match status" value="1"/>
</dbReference>
<dbReference type="InterPro" id="IPR000668">
    <property type="entry name" value="Peptidase_C1A_C"/>
</dbReference>
<dbReference type="Gene3D" id="3.90.70.10">
    <property type="entry name" value="Cysteine proteinases"/>
    <property type="match status" value="1"/>
</dbReference>
<feature type="domain" description="Peptidase C1A papain C-terminal" evidence="10">
    <location>
        <begin position="143"/>
        <end position="369"/>
    </location>
</feature>
<evidence type="ECO:0000256" key="1">
    <source>
        <dbReference type="ARBA" id="ARBA00008455"/>
    </source>
</evidence>
<keyword evidence="13" id="KW-1185">Reference proteome</keyword>
<dbReference type="SUPFAM" id="SSF54001">
    <property type="entry name" value="Cysteine proteinases"/>
    <property type="match status" value="1"/>
</dbReference>
<evidence type="ECO:0000256" key="5">
    <source>
        <dbReference type="ARBA" id="ARBA00022807"/>
    </source>
</evidence>
<feature type="domain" description="Cathepsin propeptide inhibitor" evidence="11">
    <location>
        <begin position="57"/>
        <end position="113"/>
    </location>
</feature>